<reference evidence="3" key="2">
    <citation type="submission" date="2015-01" db="EMBL/GenBank/DDBJ databases">
        <title>Evolutionary Origins and Diversification of the Mycorrhizal Mutualists.</title>
        <authorList>
            <consortium name="DOE Joint Genome Institute"/>
            <consortium name="Mycorrhizal Genomics Consortium"/>
            <person name="Kohler A."/>
            <person name="Kuo A."/>
            <person name="Nagy L.G."/>
            <person name="Floudas D."/>
            <person name="Copeland A."/>
            <person name="Barry K.W."/>
            <person name="Cichocki N."/>
            <person name="Veneault-Fourrey C."/>
            <person name="LaButti K."/>
            <person name="Lindquist E.A."/>
            <person name="Lipzen A."/>
            <person name="Lundell T."/>
            <person name="Morin E."/>
            <person name="Murat C."/>
            <person name="Riley R."/>
            <person name="Ohm R."/>
            <person name="Sun H."/>
            <person name="Tunlid A."/>
            <person name="Henrissat B."/>
            <person name="Grigoriev I.V."/>
            <person name="Hibbett D.S."/>
            <person name="Martin F."/>
        </authorList>
    </citation>
    <scope>NUCLEOTIDE SEQUENCE [LARGE SCALE GENOMIC DNA]</scope>
    <source>
        <strain evidence="3">F 1598</strain>
    </source>
</reference>
<evidence type="ECO:0000313" key="3">
    <source>
        <dbReference type="Proteomes" id="UP000054166"/>
    </source>
</evidence>
<dbReference type="InParanoid" id="A0A0C3FWW2"/>
<evidence type="ECO:0000256" key="1">
    <source>
        <dbReference type="SAM" id="MobiDB-lite"/>
    </source>
</evidence>
<dbReference type="OrthoDB" id="3048355at2759"/>
<accession>A0A0C3FWW2</accession>
<dbReference type="AlphaFoldDB" id="A0A0C3FWW2"/>
<protein>
    <submittedName>
        <fullName evidence="2">Uncharacterized protein</fullName>
    </submittedName>
</protein>
<evidence type="ECO:0000313" key="2">
    <source>
        <dbReference type="EMBL" id="KIM83081.1"/>
    </source>
</evidence>
<feature type="region of interest" description="Disordered" evidence="1">
    <location>
        <begin position="1"/>
        <end position="38"/>
    </location>
</feature>
<proteinExistence type="predicted"/>
<dbReference type="EMBL" id="KN832992">
    <property type="protein sequence ID" value="KIM83081.1"/>
    <property type="molecule type" value="Genomic_DNA"/>
</dbReference>
<dbReference type="HOGENOM" id="CLU_744176_0_0_1"/>
<keyword evidence="3" id="KW-1185">Reference proteome</keyword>
<organism evidence="2 3">
    <name type="scientific">Piloderma croceum (strain F 1598)</name>
    <dbReference type="NCBI Taxonomy" id="765440"/>
    <lineage>
        <taxon>Eukaryota</taxon>
        <taxon>Fungi</taxon>
        <taxon>Dikarya</taxon>
        <taxon>Basidiomycota</taxon>
        <taxon>Agaricomycotina</taxon>
        <taxon>Agaricomycetes</taxon>
        <taxon>Agaricomycetidae</taxon>
        <taxon>Atheliales</taxon>
        <taxon>Atheliaceae</taxon>
        <taxon>Piloderma</taxon>
    </lineage>
</organism>
<name>A0A0C3FWW2_PILCF</name>
<feature type="compositionally biased region" description="Low complexity" evidence="1">
    <location>
        <begin position="1"/>
        <end position="16"/>
    </location>
</feature>
<sequence length="332" mass="37379">MLSSHSSAHTSSSPLSMDTSEDTPADVMSGKAPPEADSGRVILLSKPSAIDGKMPIDVDGLVRHMVDGAQRVADVDELSEAALKSFEIIAQWYAETSVSSNPPFANKARAMGKDYIEAVKESVKVAGLGVAFAADVVNLCDYVSKGRDTDIRSFMDEMRMIVQQALDETATTNHKFRNIRKRLVQLMKEIPVQQRRIKQGHNNLKTLSDYSREQDHINALEKVSDDMGHLVDGVAKFAKWWSQAKSMLFTSDTQMFVNDQNINPIRLDMAQKSWESYSLIQCYNVIRFQIDTLADSYPVDNMRAYVSWFTTVKTLRTRMLMLMAYIKQWLGC</sequence>
<gene>
    <name evidence="2" type="ORF">PILCRDRAFT_7500</name>
</gene>
<reference evidence="2 3" key="1">
    <citation type="submission" date="2014-04" db="EMBL/GenBank/DDBJ databases">
        <authorList>
            <consortium name="DOE Joint Genome Institute"/>
            <person name="Kuo A."/>
            <person name="Tarkka M."/>
            <person name="Buscot F."/>
            <person name="Kohler A."/>
            <person name="Nagy L.G."/>
            <person name="Floudas D."/>
            <person name="Copeland A."/>
            <person name="Barry K.W."/>
            <person name="Cichocki N."/>
            <person name="Veneault-Fourrey C."/>
            <person name="LaButti K."/>
            <person name="Lindquist E.A."/>
            <person name="Lipzen A."/>
            <person name="Lundell T."/>
            <person name="Morin E."/>
            <person name="Murat C."/>
            <person name="Sun H."/>
            <person name="Tunlid A."/>
            <person name="Henrissat B."/>
            <person name="Grigoriev I.V."/>
            <person name="Hibbett D.S."/>
            <person name="Martin F."/>
            <person name="Nordberg H.P."/>
            <person name="Cantor M.N."/>
            <person name="Hua S.X."/>
        </authorList>
    </citation>
    <scope>NUCLEOTIDE SEQUENCE [LARGE SCALE GENOMIC DNA]</scope>
    <source>
        <strain evidence="2 3">F 1598</strain>
    </source>
</reference>
<dbReference type="Proteomes" id="UP000054166">
    <property type="component" value="Unassembled WGS sequence"/>
</dbReference>